<dbReference type="SUPFAM" id="SSF51735">
    <property type="entry name" value="NAD(P)-binding Rossmann-fold domains"/>
    <property type="match status" value="1"/>
</dbReference>
<reference evidence="2 3" key="1">
    <citation type="submission" date="2019-06" db="EMBL/GenBank/DDBJ databases">
        <title>A novel bacterium of genus Amaricoccus, isolated from marine sediment.</title>
        <authorList>
            <person name="Huang H."/>
            <person name="Mo K."/>
            <person name="Hu Y."/>
        </authorList>
    </citation>
    <scope>NUCLEOTIDE SEQUENCE [LARGE SCALE GENOMIC DNA]</scope>
    <source>
        <strain evidence="2 3">HB172011</strain>
    </source>
</reference>
<dbReference type="Pfam" id="PF01408">
    <property type="entry name" value="GFO_IDH_MocA"/>
    <property type="match status" value="1"/>
</dbReference>
<dbReference type="InterPro" id="IPR036291">
    <property type="entry name" value="NAD(P)-bd_dom_sf"/>
</dbReference>
<proteinExistence type="predicted"/>
<accession>A0A501WNG3</accession>
<dbReference type="Gene3D" id="3.40.50.720">
    <property type="entry name" value="NAD(P)-binding Rossmann-like Domain"/>
    <property type="match status" value="1"/>
</dbReference>
<dbReference type="EMBL" id="VFRP01000021">
    <property type="protein sequence ID" value="TPE48531.1"/>
    <property type="molecule type" value="Genomic_DNA"/>
</dbReference>
<protein>
    <submittedName>
        <fullName evidence="2">Gfo/Idh/MocA family oxidoreductase</fullName>
    </submittedName>
</protein>
<name>A0A501WNG3_9RHOB</name>
<dbReference type="GO" id="GO:0000166">
    <property type="term" value="F:nucleotide binding"/>
    <property type="evidence" value="ECO:0007669"/>
    <property type="project" value="InterPro"/>
</dbReference>
<evidence type="ECO:0000313" key="3">
    <source>
        <dbReference type="Proteomes" id="UP000319255"/>
    </source>
</evidence>
<dbReference type="Proteomes" id="UP000319255">
    <property type="component" value="Unassembled WGS sequence"/>
</dbReference>
<dbReference type="Gene3D" id="3.30.360.10">
    <property type="entry name" value="Dihydrodipicolinate Reductase, domain 2"/>
    <property type="match status" value="1"/>
</dbReference>
<dbReference type="PANTHER" id="PTHR43818:SF7">
    <property type="entry name" value="DEHYDROGENASE"/>
    <property type="match status" value="1"/>
</dbReference>
<comment type="caution">
    <text evidence="2">The sequence shown here is derived from an EMBL/GenBank/DDBJ whole genome shotgun (WGS) entry which is preliminary data.</text>
</comment>
<gene>
    <name evidence="2" type="ORF">FJM51_17445</name>
</gene>
<organism evidence="2 3">
    <name type="scientific">Amaricoccus solimangrovi</name>
    <dbReference type="NCBI Taxonomy" id="2589815"/>
    <lineage>
        <taxon>Bacteria</taxon>
        <taxon>Pseudomonadati</taxon>
        <taxon>Pseudomonadota</taxon>
        <taxon>Alphaproteobacteria</taxon>
        <taxon>Rhodobacterales</taxon>
        <taxon>Paracoccaceae</taxon>
        <taxon>Amaricoccus</taxon>
    </lineage>
</organism>
<evidence type="ECO:0000259" key="1">
    <source>
        <dbReference type="Pfam" id="PF01408"/>
    </source>
</evidence>
<feature type="domain" description="Gfo/Idh/MocA-like oxidoreductase N-terminal" evidence="1">
    <location>
        <begin position="9"/>
        <end position="118"/>
    </location>
</feature>
<keyword evidence="3" id="KW-1185">Reference proteome</keyword>
<dbReference type="InterPro" id="IPR050463">
    <property type="entry name" value="Gfo/Idh/MocA_oxidrdct_glycsds"/>
</dbReference>
<dbReference type="OrthoDB" id="9813657at2"/>
<dbReference type="PANTHER" id="PTHR43818">
    <property type="entry name" value="BCDNA.GH03377"/>
    <property type="match status" value="1"/>
</dbReference>
<evidence type="ECO:0000313" key="2">
    <source>
        <dbReference type="EMBL" id="TPE48531.1"/>
    </source>
</evidence>
<sequence>MTEGGRTLKLALVGLGKIARDQHLPAIEATPGARLAAIASRHAGLDGLPCYPTIDALLAAEPGIDAVTLCTPPDRRFAQALAALDAGKHLMLEKPPGATLAEVAALGRRAAAAGVTLFATWHSREAAAVGPARRWLAGREIRSARITWKEDVRHWHPGQGWIWEPGGLGVFDPGINALSIATAILPDPLLVARSALHFPSNRATPIAAEVDMVTAAGAPVAMELDWRQTGPQTWDISVETDDGALTLSKGGAVLTIDGAEQLAEPDEEYRRLYARFVELVAAGESDVDMSPLMLVADAFLVGRRHVVEPFFDAPEMAT</sequence>
<dbReference type="InterPro" id="IPR000683">
    <property type="entry name" value="Gfo/Idh/MocA-like_OxRdtase_N"/>
</dbReference>
<dbReference type="AlphaFoldDB" id="A0A501WNG3"/>